<evidence type="ECO:0000313" key="3">
    <source>
        <dbReference type="EMBL" id="WUP77902.1"/>
    </source>
</evidence>
<sequence>MDEMVLRAQRFINSIYGNVPGITKVAEDGITGWSTMRALTRCLQHELGGTALSDNFGPTTMSTLQSTWPSVGPGTGAPANLVRIIQSGLYCKGYDGGGIDGIFNDHVAAAVQKLKSDAGVSGVYPGADVVPKVFKALLNMDAYVVVSGGNPVVRSIQQWMNARYVNRTGFFIVPCDGYFSRDVQKALMLAVQFELGMSDSEATGVFGPATQAGLKANTLSVGSSGPWVRLFSAAMVFNRRDGVTFTGTFDSQLSTQVRRFQTFVKLPVTGKGDFQTWASLLVSTGDATRKGSAFDCVTEITPARADALKAAGYRIAGRYLCNVPDTTLNKMIQPGELAVLAEKGLRVFPIYQTSGRSVDYFGYAQGVIDALAAIEWARRHGFRSGTRIYFAVDFDALDHQVTSNVIPHFRGIANTMNEHARGYKVGIYGPRNVCSRVSAMGLTSASFVSDMSSGYSGNLGYPMPADWAFDQIATITVGSGAGKIEIDNNIASGLDEGQSRFDPGTVAAGLDVDFDMSKKGALLQDVRNYLTSIGVPEAGGSDLFDKDNATLGCNTTTKAFDITLTHDKLISGLARRLKMRKALIQAPILWEIRKWNPADLAADKLVRSHYTGGPIGTNDCSTGLAQIFAATAIKARNHAIQKGIISGAILDPADETDLWAVWQKLQDPSYNITTVAYVHIWGAAEIGVARPGLATGDDNTRRILARYNGVNAAAEKYGHELLGLYKVFEKHNAPLRTS</sequence>
<dbReference type="RefSeq" id="WP_328710422.1">
    <property type="nucleotide sequence ID" value="NZ_CP108085.1"/>
</dbReference>
<organism evidence="3 4">
    <name type="scientific">Microbispora hainanensis</name>
    <dbReference type="NCBI Taxonomy" id="568844"/>
    <lineage>
        <taxon>Bacteria</taxon>
        <taxon>Bacillati</taxon>
        <taxon>Actinomycetota</taxon>
        <taxon>Actinomycetes</taxon>
        <taxon>Streptosporangiales</taxon>
        <taxon>Streptosporangiaceae</taxon>
        <taxon>Microbispora</taxon>
    </lineage>
</organism>
<dbReference type="InterPro" id="IPR036365">
    <property type="entry name" value="PGBD-like_sf"/>
</dbReference>
<dbReference type="InterPro" id="IPR036366">
    <property type="entry name" value="PGBDSf"/>
</dbReference>
<feature type="domain" description="Peptidoglycan binding-like" evidence="1">
    <location>
        <begin position="244"/>
        <end position="280"/>
    </location>
</feature>
<dbReference type="InterPro" id="IPR017853">
    <property type="entry name" value="GH"/>
</dbReference>
<evidence type="ECO:0000259" key="2">
    <source>
        <dbReference type="Pfam" id="PF08924"/>
    </source>
</evidence>
<dbReference type="InterPro" id="IPR015020">
    <property type="entry name" value="Rv2525c-like_Glyco_Hydro-like"/>
</dbReference>
<protein>
    <submittedName>
        <fullName evidence="3">DUF1906 domain-containing protein</fullName>
    </submittedName>
</protein>
<gene>
    <name evidence="3" type="ORF">OG913_13125</name>
</gene>
<dbReference type="CDD" id="cd06418">
    <property type="entry name" value="GH25_BacA-like"/>
    <property type="match status" value="1"/>
</dbReference>
<dbReference type="Pfam" id="PF08924">
    <property type="entry name" value="Rv2525c_GlyHyd-like"/>
    <property type="match status" value="1"/>
</dbReference>
<dbReference type="Gene3D" id="1.10.101.10">
    <property type="entry name" value="PGBD-like superfamily/PGBD"/>
    <property type="match status" value="2"/>
</dbReference>
<name>A0ABZ1SZV7_9ACTN</name>
<keyword evidence="4" id="KW-1185">Reference proteome</keyword>
<feature type="domain" description="Rv2525c-like glycoside hydrolase-like" evidence="2">
    <location>
        <begin position="306"/>
        <end position="490"/>
    </location>
</feature>
<evidence type="ECO:0000313" key="4">
    <source>
        <dbReference type="Proteomes" id="UP001432011"/>
    </source>
</evidence>
<dbReference type="Gene3D" id="3.20.20.80">
    <property type="entry name" value="Glycosidases"/>
    <property type="match status" value="1"/>
</dbReference>
<dbReference type="Pfam" id="PF01471">
    <property type="entry name" value="PG_binding_1"/>
    <property type="match status" value="1"/>
</dbReference>
<accession>A0ABZ1SZV7</accession>
<evidence type="ECO:0000259" key="1">
    <source>
        <dbReference type="Pfam" id="PF01471"/>
    </source>
</evidence>
<proteinExistence type="predicted"/>
<dbReference type="Proteomes" id="UP001432011">
    <property type="component" value="Chromosome"/>
</dbReference>
<dbReference type="SUPFAM" id="SSF47090">
    <property type="entry name" value="PGBD-like"/>
    <property type="match status" value="2"/>
</dbReference>
<dbReference type="SUPFAM" id="SSF51445">
    <property type="entry name" value="(Trans)glycosidases"/>
    <property type="match status" value="1"/>
</dbReference>
<reference evidence="3" key="1">
    <citation type="submission" date="2022-10" db="EMBL/GenBank/DDBJ databases">
        <title>The complete genomes of actinobacterial strains from the NBC collection.</title>
        <authorList>
            <person name="Joergensen T.S."/>
            <person name="Alvarez Arevalo M."/>
            <person name="Sterndorff E.B."/>
            <person name="Faurdal D."/>
            <person name="Vuksanovic O."/>
            <person name="Mourched A.-S."/>
            <person name="Charusanti P."/>
            <person name="Shaw S."/>
            <person name="Blin K."/>
            <person name="Weber T."/>
        </authorList>
    </citation>
    <scope>NUCLEOTIDE SEQUENCE</scope>
    <source>
        <strain evidence="3">NBC_00254</strain>
    </source>
</reference>
<dbReference type="EMBL" id="CP108085">
    <property type="protein sequence ID" value="WUP77902.1"/>
    <property type="molecule type" value="Genomic_DNA"/>
</dbReference>
<dbReference type="InterPro" id="IPR002477">
    <property type="entry name" value="Peptidoglycan-bd-like"/>
</dbReference>